<evidence type="ECO:0000256" key="1">
    <source>
        <dbReference type="SAM" id="MobiDB-lite"/>
    </source>
</evidence>
<dbReference type="Gene3D" id="3.30.70.270">
    <property type="match status" value="1"/>
</dbReference>
<dbReference type="EMBL" id="BSXT01001615">
    <property type="protein sequence ID" value="GMF43972.1"/>
    <property type="molecule type" value="Genomic_DNA"/>
</dbReference>
<organism evidence="2 3">
    <name type="scientific">Phytophthora fragariaefolia</name>
    <dbReference type="NCBI Taxonomy" id="1490495"/>
    <lineage>
        <taxon>Eukaryota</taxon>
        <taxon>Sar</taxon>
        <taxon>Stramenopiles</taxon>
        <taxon>Oomycota</taxon>
        <taxon>Peronosporomycetes</taxon>
        <taxon>Peronosporales</taxon>
        <taxon>Peronosporaceae</taxon>
        <taxon>Phytophthora</taxon>
    </lineage>
</organism>
<protein>
    <submittedName>
        <fullName evidence="2">Unnamed protein product</fullName>
    </submittedName>
</protein>
<dbReference type="PANTHER" id="PTHR45643:SF1">
    <property type="entry name" value="CHROMO DOMAIN-CONTAINING PROTEIN"/>
    <property type="match status" value="1"/>
</dbReference>
<evidence type="ECO:0000313" key="2">
    <source>
        <dbReference type="EMBL" id="GMF43972.1"/>
    </source>
</evidence>
<feature type="region of interest" description="Disordered" evidence="1">
    <location>
        <begin position="21"/>
        <end position="88"/>
    </location>
</feature>
<evidence type="ECO:0000313" key="3">
    <source>
        <dbReference type="Proteomes" id="UP001165121"/>
    </source>
</evidence>
<dbReference type="Proteomes" id="UP001165121">
    <property type="component" value="Unassembled WGS sequence"/>
</dbReference>
<feature type="compositionally biased region" description="Basic residues" evidence="1">
    <location>
        <begin position="49"/>
        <end position="70"/>
    </location>
</feature>
<dbReference type="InterPro" id="IPR043128">
    <property type="entry name" value="Rev_trsase/Diguanyl_cyclase"/>
</dbReference>
<comment type="caution">
    <text evidence="2">The sequence shown here is derived from an EMBL/GenBank/DDBJ whole genome shotgun (WGS) entry which is preliminary data.</text>
</comment>
<reference evidence="2" key="1">
    <citation type="submission" date="2023-04" db="EMBL/GenBank/DDBJ databases">
        <title>Phytophthora fragariaefolia NBRC 109709.</title>
        <authorList>
            <person name="Ichikawa N."/>
            <person name="Sato H."/>
            <person name="Tonouchi N."/>
        </authorList>
    </citation>
    <scope>NUCLEOTIDE SEQUENCE</scope>
    <source>
        <strain evidence="2">NBRC 109709</strain>
    </source>
</reference>
<accession>A0A9W7CV71</accession>
<dbReference type="InterPro" id="IPR043502">
    <property type="entry name" value="DNA/RNA_pol_sf"/>
</dbReference>
<dbReference type="SUPFAM" id="SSF56672">
    <property type="entry name" value="DNA/RNA polymerases"/>
    <property type="match status" value="1"/>
</dbReference>
<dbReference type="AlphaFoldDB" id="A0A9W7CV71"/>
<proteinExistence type="predicted"/>
<gene>
    <name evidence="2" type="ORF">Pfra01_001511600</name>
</gene>
<sequence length="251" mass="27827">MKISARRLPFADESVAQEALRDTGMAKTKAPCLEEDDVSASETSASSRCSRRRRKSKGNRSGRRRLRRRPTAADPAPSSESFNVVEYSEGSPNRIRTVEVANPPSDAATITRPPGLSWKYFLRDLKAGEIEQVCLLTGSDHPAVLTNVVSDDDSAHERRRAHPVLSRGLVDLFLADPQKPTALRQWLGLANYLPKYTKDYAGLIQPMSSLLKKDVAWEWRPKHQDAFDAVKKGLASAPVLMLPIKTVPRGV</sequence>
<keyword evidence="3" id="KW-1185">Reference proteome</keyword>
<dbReference type="PANTHER" id="PTHR45643">
    <property type="entry name" value="REVERSE TRANSCRIPTASE"/>
    <property type="match status" value="1"/>
</dbReference>
<name>A0A9W7CV71_9STRA</name>
<dbReference type="OrthoDB" id="117395at2759"/>